<dbReference type="InterPro" id="IPR052173">
    <property type="entry name" value="Beta-lactam_resp_regulator"/>
</dbReference>
<keyword evidence="5" id="KW-1185">Reference proteome</keyword>
<accession>A0A5B7TU86</accession>
<dbReference type="PANTHER" id="PTHR34978">
    <property type="entry name" value="POSSIBLE SENSOR-TRANSDUCER PROTEIN BLAR"/>
    <property type="match status" value="1"/>
</dbReference>
<evidence type="ECO:0000259" key="3">
    <source>
        <dbReference type="Pfam" id="PF05569"/>
    </source>
</evidence>
<dbReference type="Proteomes" id="UP000306229">
    <property type="component" value="Chromosome"/>
</dbReference>
<name>A0A5B7TU86_9FLAO</name>
<dbReference type="InterPro" id="IPR037682">
    <property type="entry name" value="TonB_C"/>
</dbReference>
<feature type="domain" description="TonB C-terminal" evidence="2">
    <location>
        <begin position="422"/>
        <end position="478"/>
    </location>
</feature>
<dbReference type="GO" id="GO:0055085">
    <property type="term" value="P:transmembrane transport"/>
    <property type="evidence" value="ECO:0007669"/>
    <property type="project" value="InterPro"/>
</dbReference>
<evidence type="ECO:0000313" key="4">
    <source>
        <dbReference type="EMBL" id="QCX40419.1"/>
    </source>
</evidence>
<gene>
    <name evidence="4" type="ORF">FF125_18945</name>
</gene>
<dbReference type="Gene3D" id="3.30.1150.10">
    <property type="match status" value="1"/>
</dbReference>
<evidence type="ECO:0000313" key="5">
    <source>
        <dbReference type="Proteomes" id="UP000306229"/>
    </source>
</evidence>
<dbReference type="PANTHER" id="PTHR34978:SF3">
    <property type="entry name" value="SLR0241 PROTEIN"/>
    <property type="match status" value="1"/>
</dbReference>
<reference evidence="4 5" key="1">
    <citation type="submission" date="2019-05" db="EMBL/GenBank/DDBJ databases">
        <title>Algicella ahnfeltiae gen. nov., sp. nov., a novel marine bacterium of the family Flavobacteriaceae isolated from a red alga.</title>
        <authorList>
            <person name="Nedashkovskaya O.I."/>
            <person name="Kukhlevskiy A.D."/>
            <person name="Kim S.-G."/>
            <person name="Zhukova N.V."/>
            <person name="Mikhailov V.V."/>
        </authorList>
    </citation>
    <scope>NUCLEOTIDE SEQUENCE [LARGE SCALE GENOMIC DNA]</scope>
    <source>
        <strain evidence="4 5">10Alg115</strain>
    </source>
</reference>
<dbReference type="KEGG" id="fbe:FF125_18945"/>
<organism evidence="4 5">
    <name type="scientific">Aureibaculum algae</name>
    <dbReference type="NCBI Taxonomy" id="2584122"/>
    <lineage>
        <taxon>Bacteria</taxon>
        <taxon>Pseudomonadati</taxon>
        <taxon>Bacteroidota</taxon>
        <taxon>Flavobacteriia</taxon>
        <taxon>Flavobacteriales</taxon>
        <taxon>Flavobacteriaceae</taxon>
        <taxon>Aureibaculum</taxon>
    </lineage>
</organism>
<feature type="domain" description="Peptidase M56" evidence="3">
    <location>
        <begin position="153"/>
        <end position="250"/>
    </location>
</feature>
<protein>
    <submittedName>
        <fullName evidence="4">BlaR1 peptidase M56 family protein</fullName>
    </submittedName>
</protein>
<dbReference type="EMBL" id="CP040749">
    <property type="protein sequence ID" value="QCX40419.1"/>
    <property type="molecule type" value="Genomic_DNA"/>
</dbReference>
<dbReference type="Pfam" id="PF03544">
    <property type="entry name" value="TonB_C"/>
    <property type="match status" value="1"/>
</dbReference>
<feature type="transmembrane region" description="Helical" evidence="1">
    <location>
        <begin position="6"/>
        <end position="22"/>
    </location>
</feature>
<keyword evidence="1" id="KW-0472">Membrane</keyword>
<dbReference type="RefSeq" id="WP_138951423.1">
    <property type="nucleotide sequence ID" value="NZ_CP040749.1"/>
</dbReference>
<keyword evidence="1" id="KW-0812">Transmembrane</keyword>
<evidence type="ECO:0000256" key="1">
    <source>
        <dbReference type="SAM" id="Phobius"/>
    </source>
</evidence>
<dbReference type="OrthoDB" id="1522859at2"/>
<sequence length="483" mass="56429">MLDYIIKVLLFQTLFLAVYDLFLKRETFFQWNRFYLITTSVLAYVIPLVKIDRVQEIIPQEYVVLLPEVVLNPSTVIKEQLGQPITLFLVLKVIFWLGIAVASILFALRLYKLVRLITTHDKEFKPSYYLVWLHNNKAFSFFNYIFLGKETNNKTQIIEHELVHVKQKHSLDLLFFELQKIVCWFNPYSYLYQARISELHEFIADSKAIKKENKATYFNHLLAETFGVQNISFINPFFKHSLLKKRILMLNKNKSKQILKFKYVVLVPVLMGMLLYTSCEKSEPILENDNELEELLEQDPETQKFIDERLDKIIEELNKMNNLTDIDSEKKNELKEQFYQYLLKKREQTKIYGVVETQQIGEVVVEEGVPFAIIENSPVFPDCENAEDTKECLQQNISKFVGQKFNTNLTKGLGLDPGKKKVYVIFKIDKEGNVTEVRARGPHADLEAEAIRVVKSLPKMIPGEYQGEKVAVKYTLPITLIVE</sequence>
<keyword evidence="1" id="KW-1133">Transmembrane helix</keyword>
<evidence type="ECO:0000259" key="2">
    <source>
        <dbReference type="Pfam" id="PF03544"/>
    </source>
</evidence>
<dbReference type="AlphaFoldDB" id="A0A5B7TU86"/>
<feature type="transmembrane region" description="Helical" evidence="1">
    <location>
        <begin position="85"/>
        <end position="108"/>
    </location>
</feature>
<proteinExistence type="predicted"/>
<dbReference type="InterPro" id="IPR008756">
    <property type="entry name" value="Peptidase_M56"/>
</dbReference>
<dbReference type="Pfam" id="PF05569">
    <property type="entry name" value="Peptidase_M56"/>
    <property type="match status" value="1"/>
</dbReference>
<dbReference type="SUPFAM" id="SSF74653">
    <property type="entry name" value="TolA/TonB C-terminal domain"/>
    <property type="match status" value="1"/>
</dbReference>